<keyword evidence="1" id="KW-0472">Membrane</keyword>
<name>A0A8S5RFR6_9VIRU</name>
<evidence type="ECO:0000313" key="2">
    <source>
        <dbReference type="EMBL" id="DAE30003.1"/>
    </source>
</evidence>
<keyword evidence="1" id="KW-1133">Transmembrane helix</keyword>
<reference evidence="2" key="1">
    <citation type="journal article" date="2021" name="Proc. Natl. Acad. Sci. U.S.A.">
        <title>A Catalog of Tens of Thousands of Viruses from Human Metagenomes Reveals Hidden Associations with Chronic Diseases.</title>
        <authorList>
            <person name="Tisza M.J."/>
            <person name="Buck C.B."/>
        </authorList>
    </citation>
    <scope>NUCLEOTIDE SEQUENCE</scope>
    <source>
        <strain evidence="2">CtE0n6</strain>
    </source>
</reference>
<proteinExistence type="predicted"/>
<feature type="transmembrane region" description="Helical" evidence="1">
    <location>
        <begin position="32"/>
        <end position="49"/>
    </location>
</feature>
<sequence>MVISSIFPQWLHCFLSFKNSSTSLADIVDLEAAFLVVVVLATIITSFIIL</sequence>
<accession>A0A8S5RFR6</accession>
<keyword evidence="1" id="KW-0812">Transmembrane</keyword>
<organism evidence="2">
    <name type="scientific">virus sp. ctE0n6</name>
    <dbReference type="NCBI Taxonomy" id="2827985"/>
    <lineage>
        <taxon>Viruses</taxon>
    </lineage>
</organism>
<evidence type="ECO:0000256" key="1">
    <source>
        <dbReference type="SAM" id="Phobius"/>
    </source>
</evidence>
<dbReference type="EMBL" id="BK059101">
    <property type="protein sequence ID" value="DAE30003.1"/>
    <property type="molecule type" value="Genomic_DNA"/>
</dbReference>
<protein>
    <submittedName>
        <fullName evidence="2">Uncharacterized protein</fullName>
    </submittedName>
</protein>